<name>A0A4C1ZYK7_EUMVA</name>
<organism evidence="2 3">
    <name type="scientific">Eumeta variegata</name>
    <name type="common">Bagworm moth</name>
    <name type="synonym">Eumeta japonica</name>
    <dbReference type="NCBI Taxonomy" id="151549"/>
    <lineage>
        <taxon>Eukaryota</taxon>
        <taxon>Metazoa</taxon>
        <taxon>Ecdysozoa</taxon>
        <taxon>Arthropoda</taxon>
        <taxon>Hexapoda</taxon>
        <taxon>Insecta</taxon>
        <taxon>Pterygota</taxon>
        <taxon>Neoptera</taxon>
        <taxon>Endopterygota</taxon>
        <taxon>Lepidoptera</taxon>
        <taxon>Glossata</taxon>
        <taxon>Ditrysia</taxon>
        <taxon>Tineoidea</taxon>
        <taxon>Psychidae</taxon>
        <taxon>Oiketicinae</taxon>
        <taxon>Eumeta</taxon>
    </lineage>
</organism>
<reference evidence="2 3" key="1">
    <citation type="journal article" date="2019" name="Commun. Biol.">
        <title>The bagworm genome reveals a unique fibroin gene that provides high tensile strength.</title>
        <authorList>
            <person name="Kono N."/>
            <person name="Nakamura H."/>
            <person name="Ohtoshi R."/>
            <person name="Tomita M."/>
            <person name="Numata K."/>
            <person name="Arakawa K."/>
        </authorList>
    </citation>
    <scope>NUCLEOTIDE SEQUENCE [LARGE SCALE GENOMIC DNA]</scope>
</reference>
<accession>A0A4C1ZYK7</accession>
<feature type="region of interest" description="Disordered" evidence="1">
    <location>
        <begin position="1"/>
        <end position="23"/>
    </location>
</feature>
<gene>
    <name evidence="2" type="ORF">EVAR_68075_1</name>
</gene>
<keyword evidence="3" id="KW-1185">Reference proteome</keyword>
<dbReference type="OrthoDB" id="416454at2759"/>
<dbReference type="AlphaFoldDB" id="A0A4C1ZYK7"/>
<dbReference type="Proteomes" id="UP000299102">
    <property type="component" value="Unassembled WGS sequence"/>
</dbReference>
<evidence type="ECO:0000313" key="3">
    <source>
        <dbReference type="Proteomes" id="UP000299102"/>
    </source>
</evidence>
<evidence type="ECO:0000256" key="1">
    <source>
        <dbReference type="SAM" id="MobiDB-lite"/>
    </source>
</evidence>
<protein>
    <recommendedName>
        <fullName evidence="4">RNA-directed DNA polymerase from mobile element jockey</fullName>
    </recommendedName>
</protein>
<evidence type="ECO:0008006" key="4">
    <source>
        <dbReference type="Google" id="ProtNLM"/>
    </source>
</evidence>
<comment type="caution">
    <text evidence="2">The sequence shown here is derived from an EMBL/GenBank/DDBJ whole genome shotgun (WGS) entry which is preliminary data.</text>
</comment>
<evidence type="ECO:0000313" key="2">
    <source>
        <dbReference type="EMBL" id="GBP92089.1"/>
    </source>
</evidence>
<dbReference type="EMBL" id="BGZK01002237">
    <property type="protein sequence ID" value="GBP92089.1"/>
    <property type="molecule type" value="Genomic_DNA"/>
</dbReference>
<proteinExistence type="predicted"/>
<sequence>MANEQASHQIVDGHRSSWTPATPAKSRVHCGLLSANRISNRRKEEREVGHRIFRSMDESQQRKLLFHARILSRTVGTAMLFSDINSGPYHNGHSYLASVNDYRQWSAALPSNENWSDLKTEISSNYKAHWRLAKALKTEGSVFTSALKCPDNSIAFDDHEKAECLADSIERQCSDNPSYDLIHVRRVEEDIRQRVSLPPKDDLDSITHDKVSKLITGLKIRKSPAWKEAVVIGIPKPGKPRDLPVSYRPISLLSVLADAPWYVKNSVLHRNLELPTISKYTKDASEHFFDIANNYPNSLLVLAIPYEPPPPHHFCRRPRNVLLDSPDNLTVEVINPVRSLRLPVSPSESFSPYCKLHVASYTEVPIKGAHRRAILTSIKVSSHSPNFGALADYGGFKGTRFEKMLYESVYCRLNFNSDKCNFRVTSDNAIFVHDGVFWHAENCGESRWNQGDRFSTLSENQLA</sequence>